<sequence length="180" mass="20382">KTPVKALIDTSSKFNTISKKLFDKLKSNHEICPTCSLVKNLYGDAIGEINCLDLQFQYKETYYSLDSTDAINFEICKNPPFDLRHHDDILPVSPIHRRVSKIKKYPKVDLGKILWVKSDSSDTSDSSDSSSSRLRPEVIDMYRISAKHLASQTSVKKHPTKRKICKVTKSLTQVGAYVFG</sequence>
<dbReference type="OrthoDB" id="2434948at2759"/>
<organism evidence="1 2">
    <name type="scientific">Diversispora eburnea</name>
    <dbReference type="NCBI Taxonomy" id="1213867"/>
    <lineage>
        <taxon>Eukaryota</taxon>
        <taxon>Fungi</taxon>
        <taxon>Fungi incertae sedis</taxon>
        <taxon>Mucoromycota</taxon>
        <taxon>Glomeromycotina</taxon>
        <taxon>Glomeromycetes</taxon>
        <taxon>Diversisporales</taxon>
        <taxon>Diversisporaceae</taxon>
        <taxon>Diversispora</taxon>
    </lineage>
</organism>
<dbReference type="EMBL" id="CAJVPK010001392">
    <property type="protein sequence ID" value="CAG8584822.1"/>
    <property type="molecule type" value="Genomic_DNA"/>
</dbReference>
<protein>
    <submittedName>
        <fullName evidence="1">2858_t:CDS:1</fullName>
    </submittedName>
</protein>
<dbReference type="AlphaFoldDB" id="A0A9N9C2U8"/>
<keyword evidence="2" id="KW-1185">Reference proteome</keyword>
<gene>
    <name evidence="1" type="ORF">DEBURN_LOCUS8754</name>
</gene>
<name>A0A9N9C2U8_9GLOM</name>
<reference evidence="1" key="1">
    <citation type="submission" date="2021-06" db="EMBL/GenBank/DDBJ databases">
        <authorList>
            <person name="Kallberg Y."/>
            <person name="Tangrot J."/>
            <person name="Rosling A."/>
        </authorList>
    </citation>
    <scope>NUCLEOTIDE SEQUENCE</scope>
    <source>
        <strain evidence="1">AZ414A</strain>
    </source>
</reference>
<evidence type="ECO:0000313" key="1">
    <source>
        <dbReference type="EMBL" id="CAG8584822.1"/>
    </source>
</evidence>
<evidence type="ECO:0000313" key="2">
    <source>
        <dbReference type="Proteomes" id="UP000789706"/>
    </source>
</evidence>
<comment type="caution">
    <text evidence="1">The sequence shown here is derived from an EMBL/GenBank/DDBJ whole genome shotgun (WGS) entry which is preliminary data.</text>
</comment>
<proteinExistence type="predicted"/>
<feature type="non-terminal residue" evidence="1">
    <location>
        <position position="180"/>
    </location>
</feature>
<accession>A0A9N9C2U8</accession>
<dbReference type="Proteomes" id="UP000789706">
    <property type="component" value="Unassembled WGS sequence"/>
</dbReference>